<dbReference type="NCBIfam" id="TIGR02816">
    <property type="entry name" value="pfaB_fam"/>
    <property type="match status" value="1"/>
</dbReference>
<organism evidence="2 3">
    <name type="scientific">Psychromonas aquatilis</name>
    <dbReference type="NCBI Taxonomy" id="2005072"/>
    <lineage>
        <taxon>Bacteria</taxon>
        <taxon>Pseudomonadati</taxon>
        <taxon>Pseudomonadota</taxon>
        <taxon>Gammaproteobacteria</taxon>
        <taxon>Alteromonadales</taxon>
        <taxon>Psychromonadaceae</taxon>
        <taxon>Psychromonas</taxon>
    </lineage>
</organism>
<protein>
    <submittedName>
        <fullName evidence="2">PfaB family protein</fullName>
    </submittedName>
</protein>
<dbReference type="InterPro" id="IPR016035">
    <property type="entry name" value="Acyl_Trfase/lysoPLipase"/>
</dbReference>
<dbReference type="PANTHER" id="PTHR43074">
    <property type="entry name" value="OMEGA-3 POLYUNSATURATED FATTY ACID SYNTHASE PFAB-RELATED"/>
    <property type="match status" value="1"/>
</dbReference>
<gene>
    <name evidence="2" type="ORF">V6256_04940</name>
</gene>
<dbReference type="Gene3D" id="3.40.366.10">
    <property type="entry name" value="Malonyl-Coenzyme A Acyl Carrier Protein, domain 2"/>
    <property type="match status" value="2"/>
</dbReference>
<accession>A0ABU9GNT1</accession>
<dbReference type="InterPro" id="IPR052568">
    <property type="entry name" value="PKS-FAS_Synthase"/>
</dbReference>
<dbReference type="InterPro" id="IPR014181">
    <property type="entry name" value="Omega3_polyunsat_FA_synth-like"/>
</dbReference>
<evidence type="ECO:0000313" key="2">
    <source>
        <dbReference type="EMBL" id="MEL0628951.1"/>
    </source>
</evidence>
<dbReference type="Proteomes" id="UP001369082">
    <property type="component" value="Unassembled WGS sequence"/>
</dbReference>
<comment type="caution">
    <text evidence="2">The sequence shown here is derived from an EMBL/GenBank/DDBJ whole genome shotgun (WGS) entry which is preliminary data.</text>
</comment>
<name>A0ABU9GNT1_9GAMM</name>
<reference evidence="2 3" key="1">
    <citation type="submission" date="2024-02" db="EMBL/GenBank/DDBJ databases">
        <title>Bacteria isolated from the canopy kelp, Nereocystis luetkeana.</title>
        <authorList>
            <person name="Pfister C.A."/>
            <person name="Younker I.T."/>
            <person name="Light S.H."/>
        </authorList>
    </citation>
    <scope>NUCLEOTIDE SEQUENCE [LARGE SCALE GENOMIC DNA]</scope>
    <source>
        <strain evidence="2 3">TI.1.05</strain>
    </source>
</reference>
<dbReference type="RefSeq" id="WP_341596966.1">
    <property type="nucleotide sequence ID" value="NZ_JBAKAZ010000012.1"/>
</dbReference>
<dbReference type="EMBL" id="JBAKAZ010000012">
    <property type="protein sequence ID" value="MEL0628951.1"/>
    <property type="molecule type" value="Genomic_DNA"/>
</dbReference>
<evidence type="ECO:0000259" key="1">
    <source>
        <dbReference type="SMART" id="SM00827"/>
    </source>
</evidence>
<dbReference type="InterPro" id="IPR014043">
    <property type="entry name" value="Acyl_transferase_dom"/>
</dbReference>
<dbReference type="SMART" id="SM00827">
    <property type="entry name" value="PKS_AT"/>
    <property type="match status" value="1"/>
</dbReference>
<keyword evidence="3" id="KW-1185">Reference proteome</keyword>
<evidence type="ECO:0000313" key="3">
    <source>
        <dbReference type="Proteomes" id="UP001369082"/>
    </source>
</evidence>
<feature type="domain" description="Malonyl-CoA:ACP transacylase (MAT)" evidence="1">
    <location>
        <begin position="439"/>
        <end position="759"/>
    </location>
</feature>
<dbReference type="Gene3D" id="3.30.70.3290">
    <property type="match status" value="1"/>
</dbReference>
<dbReference type="InterPro" id="IPR001227">
    <property type="entry name" value="Ac_transferase_dom_sf"/>
</dbReference>
<sequence>MLSVIGLAFCSGSVSNIDAFDYLIYNNKPITFNENKQTTRLTTQCETIIQRLLTVNHLQASQVSLVLLDERLNHQVSFFSGGLENAGSAFASSETAYSLVDALKLSQQLSVNTGHPILILSVNQAQYDGASGLLVCDHQVISSVAALAACHIYADIDDAVERCNDNLADNISDFVLDNKLSVSQVESLVIKQSTAAQAGTHQQACLGAFEYLSTKLNCKQDKSTLLTGIDNIAHCTENFSTVLSLLATVLCLDQHYRLASNLTFPDQQGSLPARWQNSAFYCLEQATSYLVAKNVDKRHLVSSHLNKNSQQLLLLSKGKTAQVNNGFLAQHDNKPILFKAPTIEGLLQLLAQVSLLNPTIEFIEFCLQKNQQAKEIKGSVYCVVLIADSFACLNEQIKLAKAGIEKAAENQQTWKTPQGSYFSGKLVDFDQADKPLSFVFPGVGALYVGMGKDLLRLFPDAYQTLTDISDDLAFSLQDKLITPRQLAKLEPRQAIHNEQRLRSELANIAEAGVSYACLLSYIFQQVFSVRPSSAAGYSMGEISMFAALGCWQKPQVMSQRLRQSPIFTEQLSGALKRLDDLSLPEDRKHWESYHLKATVSEVEAVLDGFPDVFITIINTAQSLVIAGIPEQCLALAKRLKVRAIALNVPNIIHCDLAKSEYENMKDLYSLPVNKVNAYKLYSSSCYLPVPITEKAIAVSISRCLTEQVDFPRLIKRMAATGESVFMEIGAGKSLSTWIDKILSDNATPVTCLSVNQKNTDDYKAILKTVASLISLGFPINLAPFFSGTLIRPVNKQPESVSVF</sequence>
<dbReference type="SUPFAM" id="SSF52151">
    <property type="entry name" value="FabD/lysophospholipase-like"/>
    <property type="match status" value="1"/>
</dbReference>
<proteinExistence type="predicted"/>
<dbReference type="PANTHER" id="PTHR43074:SF1">
    <property type="entry name" value="BETA-KETOACYL SYNTHASE FAMILY PROTEIN-RELATED"/>
    <property type="match status" value="1"/>
</dbReference>